<feature type="region of interest" description="Disordered" evidence="1">
    <location>
        <begin position="19"/>
        <end position="65"/>
    </location>
</feature>
<evidence type="ECO:0000313" key="3">
    <source>
        <dbReference type="Proteomes" id="UP001327560"/>
    </source>
</evidence>
<dbReference type="Proteomes" id="UP001327560">
    <property type="component" value="Chromosome 6"/>
</dbReference>
<gene>
    <name evidence="2" type="ORF">Cni_G19332</name>
</gene>
<sequence length="91" mass="9957">MMADGMIWWEGVEGFSDPILHDTRTLSSDASPPPPPPLTEPSPSRPGLDGAHGSKIRAPASEWSQSWSWPEDESLEAQLLVDFQITVRVSS</sequence>
<name>A0AAQ3QIJ2_9LILI</name>
<dbReference type="AlphaFoldDB" id="A0AAQ3QIJ2"/>
<evidence type="ECO:0000313" key="2">
    <source>
        <dbReference type="EMBL" id="WOL10573.1"/>
    </source>
</evidence>
<feature type="compositionally biased region" description="Pro residues" evidence="1">
    <location>
        <begin position="31"/>
        <end position="44"/>
    </location>
</feature>
<organism evidence="2 3">
    <name type="scientific">Canna indica</name>
    <name type="common">Indian-shot</name>
    <dbReference type="NCBI Taxonomy" id="4628"/>
    <lineage>
        <taxon>Eukaryota</taxon>
        <taxon>Viridiplantae</taxon>
        <taxon>Streptophyta</taxon>
        <taxon>Embryophyta</taxon>
        <taxon>Tracheophyta</taxon>
        <taxon>Spermatophyta</taxon>
        <taxon>Magnoliopsida</taxon>
        <taxon>Liliopsida</taxon>
        <taxon>Zingiberales</taxon>
        <taxon>Cannaceae</taxon>
        <taxon>Canna</taxon>
    </lineage>
</organism>
<evidence type="ECO:0000256" key="1">
    <source>
        <dbReference type="SAM" id="MobiDB-lite"/>
    </source>
</evidence>
<keyword evidence="3" id="KW-1185">Reference proteome</keyword>
<protein>
    <submittedName>
        <fullName evidence="2">Uncharacterized protein</fullName>
    </submittedName>
</protein>
<dbReference type="EMBL" id="CP136895">
    <property type="protein sequence ID" value="WOL10573.1"/>
    <property type="molecule type" value="Genomic_DNA"/>
</dbReference>
<proteinExistence type="predicted"/>
<reference evidence="2 3" key="1">
    <citation type="submission" date="2023-10" db="EMBL/GenBank/DDBJ databases">
        <title>Chromosome-scale genome assembly provides insights into flower coloration mechanisms of Canna indica.</title>
        <authorList>
            <person name="Li C."/>
        </authorList>
    </citation>
    <scope>NUCLEOTIDE SEQUENCE [LARGE SCALE GENOMIC DNA]</scope>
    <source>
        <tissue evidence="2">Flower</tissue>
    </source>
</reference>
<accession>A0AAQ3QIJ2</accession>